<sequence>MKALKLLDASPAICRAVSSEDYCSPEMKMTEVSCEKGFCESGISTQSDHAGFDITNNYGNEFWED</sequence>
<proteinExistence type="predicted"/>
<accession>A0A940DRM4</accession>
<comment type="caution">
    <text evidence="1">The sequence shown here is derived from an EMBL/GenBank/DDBJ whole genome shotgun (WGS) entry which is preliminary data.</text>
</comment>
<gene>
    <name evidence="1" type="ORF">IAB75_06600</name>
</gene>
<dbReference type="EMBL" id="JADILV010000044">
    <property type="protein sequence ID" value="MBO8483764.1"/>
    <property type="molecule type" value="Genomic_DNA"/>
</dbReference>
<dbReference type="Proteomes" id="UP000725002">
    <property type="component" value="Unassembled WGS sequence"/>
</dbReference>
<dbReference type="AlphaFoldDB" id="A0A940DRM4"/>
<reference evidence="1" key="2">
    <citation type="journal article" date="2021" name="PeerJ">
        <title>Extensive microbial diversity within the chicken gut microbiome revealed by metagenomics and culture.</title>
        <authorList>
            <person name="Gilroy R."/>
            <person name="Ravi A."/>
            <person name="Getino M."/>
            <person name="Pursley I."/>
            <person name="Horton D.L."/>
            <person name="Alikhan N.F."/>
            <person name="Baker D."/>
            <person name="Gharbi K."/>
            <person name="Hall N."/>
            <person name="Watson M."/>
            <person name="Adriaenssens E.M."/>
            <person name="Foster-Nyarko E."/>
            <person name="Jarju S."/>
            <person name="Secka A."/>
            <person name="Antonio M."/>
            <person name="Oren A."/>
            <person name="Chaudhuri R.R."/>
            <person name="La Ragione R."/>
            <person name="Hildebrand F."/>
            <person name="Pallen M.J."/>
        </authorList>
    </citation>
    <scope>NUCLEOTIDE SEQUENCE</scope>
    <source>
        <strain evidence="1">G3-8215</strain>
    </source>
</reference>
<protein>
    <submittedName>
        <fullName evidence="1">Uncharacterized protein</fullName>
    </submittedName>
</protein>
<organism evidence="1 2">
    <name type="scientific">Candidatus Cryptobacteroides avicola</name>
    <dbReference type="NCBI Taxonomy" id="2840757"/>
    <lineage>
        <taxon>Bacteria</taxon>
        <taxon>Pseudomonadati</taxon>
        <taxon>Bacteroidota</taxon>
        <taxon>Bacteroidia</taxon>
        <taxon>Bacteroidales</taxon>
        <taxon>Candidatus Cryptobacteroides</taxon>
    </lineage>
</organism>
<evidence type="ECO:0000313" key="1">
    <source>
        <dbReference type="EMBL" id="MBO8483764.1"/>
    </source>
</evidence>
<reference evidence="1" key="1">
    <citation type="submission" date="2020-10" db="EMBL/GenBank/DDBJ databases">
        <authorList>
            <person name="Gilroy R."/>
        </authorList>
    </citation>
    <scope>NUCLEOTIDE SEQUENCE</scope>
    <source>
        <strain evidence="1">G3-8215</strain>
    </source>
</reference>
<name>A0A940DRM4_9BACT</name>
<evidence type="ECO:0000313" key="2">
    <source>
        <dbReference type="Proteomes" id="UP000725002"/>
    </source>
</evidence>